<dbReference type="AlphaFoldDB" id="A0A1G2HHX6"/>
<proteinExistence type="predicted"/>
<dbReference type="EMBL" id="MHOI01000002">
    <property type="protein sequence ID" value="OGZ62106.1"/>
    <property type="molecule type" value="Genomic_DNA"/>
</dbReference>
<name>A0A1G2HHX6_9BACT</name>
<dbReference type="InterPro" id="IPR043993">
    <property type="entry name" value="T4SS_pilin"/>
</dbReference>
<dbReference type="Proteomes" id="UP000179153">
    <property type="component" value="Unassembled WGS sequence"/>
</dbReference>
<evidence type="ECO:0000313" key="2">
    <source>
        <dbReference type="EMBL" id="OGZ62106.1"/>
    </source>
</evidence>
<keyword evidence="1" id="KW-0812">Transmembrane</keyword>
<dbReference type="Pfam" id="PF18895">
    <property type="entry name" value="T4SS_pilin"/>
    <property type="match status" value="1"/>
</dbReference>
<feature type="transmembrane region" description="Helical" evidence="1">
    <location>
        <begin position="43"/>
        <end position="64"/>
    </location>
</feature>
<keyword evidence="1" id="KW-0472">Membrane</keyword>
<protein>
    <submittedName>
        <fullName evidence="2">Uncharacterized protein</fullName>
    </submittedName>
</protein>
<feature type="transmembrane region" description="Helical" evidence="1">
    <location>
        <begin position="85"/>
        <end position="103"/>
    </location>
</feature>
<comment type="caution">
    <text evidence="2">The sequence shown here is derived from an EMBL/GenBank/DDBJ whole genome shotgun (WGS) entry which is preliminary data.</text>
</comment>
<sequence length="470" mass="50306">MWIFLFSILSFLVPTRAFALEVDYPDFIPLENVETLSGLISSLFTILLVSAGVVLFLAILYAGFQFIVGGANPALRQRARGRVKNAGVGIVVVLASFLVAQTINPDLIQPIPIQQREVVSAGPAPIFTPPTLLGTREGRAYTELALGRVLSANNTSLLNARAQIFNILDAIEGLTAQCSTSLCTPPSIGYSQSTVETCTFKIINKNREEETVNYKCSMCTSNICAGIPAAASNPFPDRNAVQNAIKDARNILNELTFLTTEVNAANRAISACESNPSRTLLSCAAAVALNEDISCLQSDDFFCAIPSGETTRIERTTLPTTDIIEREAELSIKLGTIVNGTNGSSCSNVEFSCGSNACQRGGINERGSSGESGCPAALFARTSELENLRASLIRQRDTLSSTVSQINSLGELNSNNATERQSLLLCAEAQIKASQLLNDGTYPPTAFCGPDEAARQKIQSCAVTDFYLCR</sequence>
<dbReference type="STRING" id="1802163.A2932_00505"/>
<gene>
    <name evidence="2" type="ORF">A2932_00505</name>
</gene>
<keyword evidence="1" id="KW-1133">Transmembrane helix</keyword>
<evidence type="ECO:0000256" key="1">
    <source>
        <dbReference type="SAM" id="Phobius"/>
    </source>
</evidence>
<accession>A0A1G2HHX6</accession>
<evidence type="ECO:0000313" key="3">
    <source>
        <dbReference type="Proteomes" id="UP000179153"/>
    </source>
</evidence>
<reference evidence="2 3" key="1">
    <citation type="journal article" date="2016" name="Nat. Commun.">
        <title>Thousands of microbial genomes shed light on interconnected biogeochemical processes in an aquifer system.</title>
        <authorList>
            <person name="Anantharaman K."/>
            <person name="Brown C.T."/>
            <person name="Hug L.A."/>
            <person name="Sharon I."/>
            <person name="Castelle C.J."/>
            <person name="Probst A.J."/>
            <person name="Thomas B.C."/>
            <person name="Singh A."/>
            <person name="Wilkins M.J."/>
            <person name="Karaoz U."/>
            <person name="Brodie E.L."/>
            <person name="Williams K.H."/>
            <person name="Hubbard S.S."/>
            <person name="Banfield J.F."/>
        </authorList>
    </citation>
    <scope>NUCLEOTIDE SEQUENCE [LARGE SCALE GENOMIC DNA]</scope>
</reference>
<organism evidence="2 3">
    <name type="scientific">Candidatus Spechtbacteria bacterium RIFCSPLOWO2_01_FULL_46_10</name>
    <dbReference type="NCBI Taxonomy" id="1802163"/>
    <lineage>
        <taxon>Bacteria</taxon>
        <taxon>Candidatus Spechtiibacteriota</taxon>
    </lineage>
</organism>